<evidence type="ECO:0000256" key="1">
    <source>
        <dbReference type="SAM" id="Phobius"/>
    </source>
</evidence>
<feature type="transmembrane region" description="Helical" evidence="1">
    <location>
        <begin position="128"/>
        <end position="149"/>
    </location>
</feature>
<sequence length="175" mass="18683">MTWRALRDITVLVVLYYVVPLGGDRADPMLWVRLAVVLVGFVVLGRAIARRVARHSDDTTSGRGVEGLLVAVVAGVLFAAAADYLVATTQQGQFDGLATRTDALYFALSTLTTVGFGDIHPVGQMARAVVIAQLLFDVIVIATAAGVIARQARRRAGTRQVSINVERSGAELPRP</sequence>
<dbReference type="RefSeq" id="WP_179793878.1">
    <property type="nucleotide sequence ID" value="NZ_BAABHP010000007.1"/>
</dbReference>
<organism evidence="3 4">
    <name type="scientific">Actinomycetospora corticicola</name>
    <dbReference type="NCBI Taxonomy" id="663602"/>
    <lineage>
        <taxon>Bacteria</taxon>
        <taxon>Bacillati</taxon>
        <taxon>Actinomycetota</taxon>
        <taxon>Actinomycetes</taxon>
        <taxon>Pseudonocardiales</taxon>
        <taxon>Pseudonocardiaceae</taxon>
        <taxon>Actinomycetospora</taxon>
    </lineage>
</organism>
<dbReference type="InterPro" id="IPR013099">
    <property type="entry name" value="K_chnl_dom"/>
</dbReference>
<dbReference type="Proteomes" id="UP000535890">
    <property type="component" value="Unassembled WGS sequence"/>
</dbReference>
<dbReference type="SUPFAM" id="SSF81324">
    <property type="entry name" value="Voltage-gated potassium channels"/>
    <property type="match status" value="1"/>
</dbReference>
<dbReference type="Pfam" id="PF07885">
    <property type="entry name" value="Ion_trans_2"/>
    <property type="match status" value="1"/>
</dbReference>
<feature type="transmembrane region" description="Helical" evidence="1">
    <location>
        <begin position="29"/>
        <end position="48"/>
    </location>
</feature>
<gene>
    <name evidence="3" type="ORF">BJ983_002251</name>
</gene>
<evidence type="ECO:0000313" key="4">
    <source>
        <dbReference type="Proteomes" id="UP000535890"/>
    </source>
</evidence>
<evidence type="ECO:0000259" key="2">
    <source>
        <dbReference type="Pfam" id="PF07885"/>
    </source>
</evidence>
<keyword evidence="1" id="KW-1133">Transmembrane helix</keyword>
<feature type="domain" description="Potassium channel" evidence="2">
    <location>
        <begin position="78"/>
        <end position="151"/>
    </location>
</feature>
<keyword evidence="1" id="KW-0812">Transmembrane</keyword>
<proteinExistence type="predicted"/>
<dbReference type="AlphaFoldDB" id="A0A7Y9DVG3"/>
<keyword evidence="1" id="KW-0472">Membrane</keyword>
<evidence type="ECO:0000313" key="3">
    <source>
        <dbReference type="EMBL" id="NYD36149.1"/>
    </source>
</evidence>
<reference evidence="3 4" key="1">
    <citation type="submission" date="2020-07" db="EMBL/GenBank/DDBJ databases">
        <title>Sequencing the genomes of 1000 actinobacteria strains.</title>
        <authorList>
            <person name="Klenk H.-P."/>
        </authorList>
    </citation>
    <scope>NUCLEOTIDE SEQUENCE [LARGE SCALE GENOMIC DNA]</scope>
    <source>
        <strain evidence="3 4">DSM 45772</strain>
    </source>
</reference>
<comment type="caution">
    <text evidence="3">The sequence shown here is derived from an EMBL/GenBank/DDBJ whole genome shotgun (WGS) entry which is preliminary data.</text>
</comment>
<keyword evidence="3" id="KW-0406">Ion transport</keyword>
<keyword evidence="3" id="KW-0407">Ion channel</keyword>
<name>A0A7Y9DVG3_9PSEU</name>
<protein>
    <submittedName>
        <fullName evidence="3">Voltage-gated potassium channel Kch</fullName>
    </submittedName>
</protein>
<keyword evidence="4" id="KW-1185">Reference proteome</keyword>
<dbReference type="GO" id="GO:0034220">
    <property type="term" value="P:monoatomic ion transmembrane transport"/>
    <property type="evidence" value="ECO:0007669"/>
    <property type="project" value="UniProtKB-KW"/>
</dbReference>
<keyword evidence="3" id="KW-0813">Transport</keyword>
<feature type="transmembrane region" description="Helical" evidence="1">
    <location>
        <begin position="68"/>
        <end position="87"/>
    </location>
</feature>
<dbReference type="EMBL" id="JACCBN010000001">
    <property type="protein sequence ID" value="NYD36149.1"/>
    <property type="molecule type" value="Genomic_DNA"/>
</dbReference>
<dbReference type="Gene3D" id="1.10.287.70">
    <property type="match status" value="1"/>
</dbReference>
<accession>A0A7Y9DVG3</accession>